<dbReference type="InterPro" id="IPR022398">
    <property type="entry name" value="Peptidase_S8_His-AS"/>
</dbReference>
<evidence type="ECO:0000256" key="7">
    <source>
        <dbReference type="RuleBase" id="RU003355"/>
    </source>
</evidence>
<dbReference type="Pfam" id="PF00082">
    <property type="entry name" value="Peptidase_S8"/>
    <property type="match status" value="1"/>
</dbReference>
<dbReference type="Gene3D" id="3.50.30.30">
    <property type="match status" value="1"/>
</dbReference>
<dbReference type="InterPro" id="IPR017296">
    <property type="entry name" value="Peptidase_S8A_SAM-P45"/>
</dbReference>
<gene>
    <name evidence="10" type="ORF">SAMN05216251_1223</name>
</gene>
<name>A0A1I2KDP7_9ACTN</name>
<evidence type="ECO:0000256" key="2">
    <source>
        <dbReference type="ARBA" id="ARBA00022670"/>
    </source>
</evidence>
<keyword evidence="8" id="KW-0732">Signal</keyword>
<dbReference type="PROSITE" id="PS51892">
    <property type="entry name" value="SUBTILASE"/>
    <property type="match status" value="1"/>
</dbReference>
<accession>A0A1I2KDP7</accession>
<feature type="active site" description="Charge relay system" evidence="5 6">
    <location>
        <position position="266"/>
    </location>
</feature>
<evidence type="ECO:0000256" key="4">
    <source>
        <dbReference type="ARBA" id="ARBA00022825"/>
    </source>
</evidence>
<keyword evidence="4 6" id="KW-0720">Serine protease</keyword>
<dbReference type="InterPro" id="IPR023827">
    <property type="entry name" value="Peptidase_S8_Asp-AS"/>
</dbReference>
<evidence type="ECO:0000256" key="1">
    <source>
        <dbReference type="ARBA" id="ARBA00011073"/>
    </source>
</evidence>
<keyword evidence="2 6" id="KW-0645">Protease</keyword>
<dbReference type="OrthoDB" id="9798386at2"/>
<dbReference type="CDD" id="cd07487">
    <property type="entry name" value="Peptidases_S8_1"/>
    <property type="match status" value="1"/>
</dbReference>
<protein>
    <submittedName>
        <fullName evidence="10">Serine protease, subtilisin family</fullName>
    </submittedName>
</protein>
<dbReference type="InterPro" id="IPR050131">
    <property type="entry name" value="Peptidase_S8_subtilisin-like"/>
</dbReference>
<dbReference type="Gene3D" id="3.40.50.200">
    <property type="entry name" value="Peptidase S8/S53 domain"/>
    <property type="match status" value="1"/>
</dbReference>
<sequence length="1303" mass="135372">MRRTSVAAVVSTGLMLAASVTLPTVATAAQGASGGTDNAADNAVMSSAGTGAGTDAGTSATVRLITGDRVTVTTAQDGRHTASVRPGAGREGVVFHTSEADGRLTVLPSDADPLVRAGTLDRRLFDVTGLVAQQYDEAHRASLPLIVGQGAGKAGKAGKTGKAGTAKDAAVDRLTAYADTATPTHELNSIDARSLSVPDAELGDFWQQLVPDPAKPRIEAANAAPKIWLDARVKAAADPTSMDQIGAPPLWQAGYEGDGVKVAVLDTGVDGTHPDLKGRIAKAEDFTASPTGTGDHFGHGTHVASIIGGTGAASGGARRGVADAADLLVGKVLGDDGYGSDSQVIAGMQWAADQGAKVVNMSLGADDESDGTDPMSLALNEISEASGTLFVVAAGNNGQSGPQSVGIPGVADDALTVGAVDSHDALADFSSRGPRPGDGAVKPDVTAPGVDIVAARAAGTTLGDPVDPYYVTLSGTSMATPHVAGAAALLAQRHPGWTARQLKDALISTAHTVDGQAVTDQGGGRIDVSAAALGPVTATGTVFLGDVHEGDPAATHTITYTNTSDAPVTLALAMTLATPGGREPGTGAVRLGDDGDASAVTVPAGGTSRLPLTVDPSKVEHGSYYGYLTATPHGRAAVHTTLALVAHGPVHTLTVTAYDAHGALAQPALSVFGANGLLYPLGTGDGVSAADLEEGTYQVRASFQEMTPKGVEERLVVLPEVKLTKDTAVTVDARRTTPVEIRTPRPAQQSGVPYYQTYRSIDGRSMLEAEQFFTGTLSKLYVSPTDRVTDGDFEFSSRWQLAAPQLTMRAPGTGIDLTGYYTSYSPAFGDRGADLTAVDAGSLQQPDFSRARGKLAVVRNETGEGERDLAALAAKAGVRALLIVHFSDFGWTRWYPTGERNAIPTVRVGKAEGDALLGRIAKKRVTVRFGGTVVSPYFYDVVQTSARRIPRHVVYTVSNANSAVIPSTYAENGGTPWASEQRFAWRPYQGVAWEETRNVPTGLTRTEYLSTDGTLWQHRVNQETTFDIDVPLKAGMVGPATVYRPGRQPAEAWQQAVVRPSIPRGTRTPSVRVGDVLDLRIPEFTDSGDGHWARAATDGGFGGFGGAADTAGNSLAAQGDPPDGDSASAALFRNGTLVGTADSPWTDVEVAPGSADFRLDVTTSRVSPEWEYATGTSTSWWFRSGSTAQAALLPLLQVDYAVPVDARNAVRAGRSHTVGLTVRAQDGAAVPKGVEVEVQASYDDGRTWSTARVDSRGHNTFDARLTRSGHGKGDAYVTLRVTARDAAGDRVRQTVTRAYLWRG</sequence>
<dbReference type="PROSITE" id="PS00138">
    <property type="entry name" value="SUBTILASE_SER"/>
    <property type="match status" value="1"/>
</dbReference>
<dbReference type="EMBL" id="FONG01000022">
    <property type="protein sequence ID" value="SFF63056.1"/>
    <property type="molecule type" value="Genomic_DNA"/>
</dbReference>
<dbReference type="InterPro" id="IPR036852">
    <property type="entry name" value="Peptidase_S8/S53_dom_sf"/>
</dbReference>
<feature type="signal peptide" evidence="8">
    <location>
        <begin position="1"/>
        <end position="28"/>
    </location>
</feature>
<dbReference type="PIRSF" id="PIRSF037852">
    <property type="entry name" value="Subtilisin_rel_SAV5721"/>
    <property type="match status" value="1"/>
</dbReference>
<dbReference type="RefSeq" id="WP_093716629.1">
    <property type="nucleotide sequence ID" value="NZ_FONG01000022.1"/>
</dbReference>
<evidence type="ECO:0000256" key="8">
    <source>
        <dbReference type="SAM" id="SignalP"/>
    </source>
</evidence>
<keyword evidence="11" id="KW-1185">Reference proteome</keyword>
<keyword evidence="3 6" id="KW-0378">Hydrolase</keyword>
<evidence type="ECO:0000259" key="9">
    <source>
        <dbReference type="Pfam" id="PF00082"/>
    </source>
</evidence>
<evidence type="ECO:0000313" key="10">
    <source>
        <dbReference type="EMBL" id="SFF63056.1"/>
    </source>
</evidence>
<feature type="active site" description="Charge relay system" evidence="5 6">
    <location>
        <position position="299"/>
    </location>
</feature>
<dbReference type="InterPro" id="IPR015500">
    <property type="entry name" value="Peptidase_S8_subtilisin-rel"/>
</dbReference>
<dbReference type="GO" id="GO:0006508">
    <property type="term" value="P:proteolysis"/>
    <property type="evidence" value="ECO:0007669"/>
    <property type="project" value="UniProtKB-KW"/>
</dbReference>
<dbReference type="STRING" id="380248.SAMN05216251_1223"/>
<comment type="similarity">
    <text evidence="1 6 7">Belongs to the peptidase S8 family.</text>
</comment>
<dbReference type="PROSITE" id="PS00136">
    <property type="entry name" value="SUBTILASE_ASP"/>
    <property type="match status" value="1"/>
</dbReference>
<proteinExistence type="inferred from homology"/>
<dbReference type="PRINTS" id="PR00723">
    <property type="entry name" value="SUBTILISIN"/>
</dbReference>
<dbReference type="PROSITE" id="PS00137">
    <property type="entry name" value="SUBTILASE_HIS"/>
    <property type="match status" value="1"/>
</dbReference>
<dbReference type="Proteomes" id="UP000199323">
    <property type="component" value="Unassembled WGS sequence"/>
</dbReference>
<organism evidence="10 11">
    <name type="scientific">Actinacidiphila alni</name>
    <dbReference type="NCBI Taxonomy" id="380248"/>
    <lineage>
        <taxon>Bacteria</taxon>
        <taxon>Bacillati</taxon>
        <taxon>Actinomycetota</taxon>
        <taxon>Actinomycetes</taxon>
        <taxon>Kitasatosporales</taxon>
        <taxon>Streptomycetaceae</taxon>
        <taxon>Actinacidiphila</taxon>
    </lineage>
</organism>
<reference evidence="10 11" key="1">
    <citation type="submission" date="2016-10" db="EMBL/GenBank/DDBJ databases">
        <authorList>
            <person name="de Groot N.N."/>
        </authorList>
    </citation>
    <scope>NUCLEOTIDE SEQUENCE [LARGE SCALE GENOMIC DNA]</scope>
    <source>
        <strain evidence="10 11">CGMCC 4.3510</strain>
    </source>
</reference>
<dbReference type="GO" id="GO:0004252">
    <property type="term" value="F:serine-type endopeptidase activity"/>
    <property type="evidence" value="ECO:0007669"/>
    <property type="project" value="UniProtKB-UniRule"/>
</dbReference>
<feature type="domain" description="Peptidase S8/S53" evidence="9">
    <location>
        <begin position="257"/>
        <end position="517"/>
    </location>
</feature>
<feature type="active site" description="Charge relay system" evidence="5 6">
    <location>
        <position position="477"/>
    </location>
</feature>
<evidence type="ECO:0000256" key="6">
    <source>
        <dbReference type="PROSITE-ProRule" id="PRU01240"/>
    </source>
</evidence>
<dbReference type="SUPFAM" id="SSF52743">
    <property type="entry name" value="Subtilisin-like"/>
    <property type="match status" value="1"/>
</dbReference>
<evidence type="ECO:0000256" key="5">
    <source>
        <dbReference type="PIRSR" id="PIRSR615500-1"/>
    </source>
</evidence>
<dbReference type="PANTHER" id="PTHR43806:SF65">
    <property type="entry name" value="SERINE PROTEASE APRX"/>
    <property type="match status" value="1"/>
</dbReference>
<evidence type="ECO:0000313" key="11">
    <source>
        <dbReference type="Proteomes" id="UP000199323"/>
    </source>
</evidence>
<evidence type="ECO:0000256" key="3">
    <source>
        <dbReference type="ARBA" id="ARBA00022801"/>
    </source>
</evidence>
<dbReference type="InterPro" id="IPR000209">
    <property type="entry name" value="Peptidase_S8/S53_dom"/>
</dbReference>
<feature type="chain" id="PRO_5011784615" evidence="8">
    <location>
        <begin position="29"/>
        <end position="1303"/>
    </location>
</feature>
<dbReference type="PANTHER" id="PTHR43806">
    <property type="entry name" value="PEPTIDASE S8"/>
    <property type="match status" value="1"/>
</dbReference>
<dbReference type="InterPro" id="IPR023828">
    <property type="entry name" value="Peptidase_S8_Ser-AS"/>
</dbReference>